<evidence type="ECO:0000313" key="3">
    <source>
        <dbReference type="EMBL" id="GAL94116.1"/>
    </source>
</evidence>
<dbReference type="InterPro" id="IPR040377">
    <property type="entry name" value="Ssl2009-like"/>
</dbReference>
<organism evidence="3 4">
    <name type="scientific">Microcystis aeruginosa NIES-44</name>
    <dbReference type="NCBI Taxonomy" id="449439"/>
    <lineage>
        <taxon>Bacteria</taxon>
        <taxon>Bacillati</taxon>
        <taxon>Cyanobacteriota</taxon>
        <taxon>Cyanophyceae</taxon>
        <taxon>Oscillatoriophycideae</taxon>
        <taxon>Chroococcales</taxon>
        <taxon>Microcystaceae</taxon>
        <taxon>Microcystis</taxon>
    </lineage>
</organism>
<evidence type="ECO:0008006" key="5">
    <source>
        <dbReference type="Google" id="ProtNLM"/>
    </source>
</evidence>
<feature type="coiled-coil region" evidence="1">
    <location>
        <begin position="64"/>
        <end position="91"/>
    </location>
</feature>
<dbReference type="Proteomes" id="UP000030321">
    <property type="component" value="Unassembled WGS sequence"/>
</dbReference>
<sequence>MSQRDGFTGGFLAGAIVGGLVGGVLGTVLANRSRRSLAAADNQSFLEGIRNGRLTPEEGMEMARRSLEDKIAQLNLAIDDVRQQLGSVQENGSDH</sequence>
<dbReference type="EMBL" id="BBPA01000053">
    <property type="protein sequence ID" value="GAL94116.1"/>
    <property type="molecule type" value="Genomic_DNA"/>
</dbReference>
<accession>A0A0A1VXV9</accession>
<dbReference type="PANTHER" id="PTHR34048:SF3">
    <property type="entry name" value="LOW-DENSITY RECEPTOR-LIKE PROTEIN"/>
    <property type="match status" value="1"/>
</dbReference>
<gene>
    <name evidence="3" type="ORF">N44_02696</name>
</gene>
<evidence type="ECO:0000256" key="1">
    <source>
        <dbReference type="SAM" id="Coils"/>
    </source>
</evidence>
<keyword evidence="2" id="KW-0812">Transmembrane</keyword>
<proteinExistence type="predicted"/>
<reference evidence="4" key="1">
    <citation type="journal article" date="2015" name="Genome">
        <title>Whole Genome Sequence of the Non-Microcystin-Producing Microcystis aeruginosa Strain NIES-44.</title>
        <authorList>
            <person name="Okano K."/>
            <person name="Miyata N."/>
            <person name="Ozaki Y."/>
        </authorList>
    </citation>
    <scope>NUCLEOTIDE SEQUENCE [LARGE SCALE GENOMIC DNA]</scope>
    <source>
        <strain evidence="4">NIES-44</strain>
    </source>
</reference>
<keyword evidence="2" id="KW-1133">Transmembrane helix</keyword>
<name>A0A0A1VXV9_MICAE</name>
<comment type="caution">
    <text evidence="3">The sequence shown here is derived from an EMBL/GenBank/DDBJ whole genome shotgun (WGS) entry which is preliminary data.</text>
</comment>
<keyword evidence="1" id="KW-0175">Coiled coil</keyword>
<dbReference type="PANTHER" id="PTHR34048">
    <property type="entry name" value="LOW-DENSITY RECEPTOR-LIKE PROTEIN"/>
    <property type="match status" value="1"/>
</dbReference>
<dbReference type="AlphaFoldDB" id="A0A0A1VXV9"/>
<evidence type="ECO:0000313" key="4">
    <source>
        <dbReference type="Proteomes" id="UP000030321"/>
    </source>
</evidence>
<dbReference type="RefSeq" id="WP_045360082.1">
    <property type="nucleotide sequence ID" value="NZ_BBPA01000053.1"/>
</dbReference>
<protein>
    <recommendedName>
        <fullName evidence="5">Gas vesicle protein</fullName>
    </recommendedName>
</protein>
<keyword evidence="2" id="KW-0472">Membrane</keyword>
<evidence type="ECO:0000256" key="2">
    <source>
        <dbReference type="SAM" id="Phobius"/>
    </source>
</evidence>
<feature type="transmembrane region" description="Helical" evidence="2">
    <location>
        <begin position="6"/>
        <end position="30"/>
    </location>
</feature>